<dbReference type="Pfam" id="PF13038">
    <property type="entry name" value="DUF3899"/>
    <property type="match status" value="1"/>
</dbReference>
<reference evidence="3" key="1">
    <citation type="journal article" date="2014" name="Int. J. Syst. Evol. Microbiol.">
        <title>Complete genome sequence of Corynebacterium casei LMG S-19264T (=DSM 44701T), isolated from a smear-ripened cheese.</title>
        <authorList>
            <consortium name="US DOE Joint Genome Institute (JGI-PGF)"/>
            <person name="Walter F."/>
            <person name="Albersmeier A."/>
            <person name="Kalinowski J."/>
            <person name="Ruckert C."/>
        </authorList>
    </citation>
    <scope>NUCLEOTIDE SEQUENCE</scope>
    <source>
        <strain evidence="3">CGMCC 1.12153</strain>
    </source>
</reference>
<evidence type="ECO:0000256" key="1">
    <source>
        <dbReference type="SAM" id="Phobius"/>
    </source>
</evidence>
<keyword evidence="4" id="KW-1185">Reference proteome</keyword>
<feature type="transmembrane region" description="Helical" evidence="1">
    <location>
        <begin position="7"/>
        <end position="25"/>
    </location>
</feature>
<dbReference type="AlphaFoldDB" id="A0A917B1V0"/>
<sequence length="123" mass="14430">MVFVRNKWGFVAINLLLISLIFSLLAPAYDLVTFIDLLFYLCFFYLFIGLLLWTIKGGFFDAITYSFRKVTNRVAKNKDYLDDFENKPLPSQMFKKKFVHFFLFQGAILLIALLLLLVVYYNG</sequence>
<gene>
    <name evidence="3" type="ORF">GCM10010954_12620</name>
</gene>
<keyword evidence="1" id="KW-0812">Transmembrane</keyword>
<dbReference type="Proteomes" id="UP000660110">
    <property type="component" value="Unassembled WGS sequence"/>
</dbReference>
<keyword evidence="1" id="KW-1133">Transmembrane helix</keyword>
<feature type="domain" description="DUF3899" evidence="2">
    <location>
        <begin position="35"/>
        <end position="117"/>
    </location>
</feature>
<feature type="transmembrane region" description="Helical" evidence="1">
    <location>
        <begin position="37"/>
        <end position="59"/>
    </location>
</feature>
<organism evidence="3 4">
    <name type="scientific">Halobacillus andaensis</name>
    <dbReference type="NCBI Taxonomy" id="1176239"/>
    <lineage>
        <taxon>Bacteria</taxon>
        <taxon>Bacillati</taxon>
        <taxon>Bacillota</taxon>
        <taxon>Bacilli</taxon>
        <taxon>Bacillales</taxon>
        <taxon>Bacillaceae</taxon>
        <taxon>Halobacillus</taxon>
    </lineage>
</organism>
<evidence type="ECO:0000313" key="4">
    <source>
        <dbReference type="Proteomes" id="UP000660110"/>
    </source>
</evidence>
<keyword evidence="1" id="KW-0472">Membrane</keyword>
<dbReference type="InterPro" id="IPR025007">
    <property type="entry name" value="DUF3899"/>
</dbReference>
<protein>
    <recommendedName>
        <fullName evidence="2">DUF3899 domain-containing protein</fullName>
    </recommendedName>
</protein>
<name>A0A917B1V0_HALAA</name>
<feature type="transmembrane region" description="Helical" evidence="1">
    <location>
        <begin position="98"/>
        <end position="121"/>
    </location>
</feature>
<dbReference type="EMBL" id="BMEL01000001">
    <property type="protein sequence ID" value="GGF15444.1"/>
    <property type="molecule type" value="Genomic_DNA"/>
</dbReference>
<comment type="caution">
    <text evidence="3">The sequence shown here is derived from an EMBL/GenBank/DDBJ whole genome shotgun (WGS) entry which is preliminary data.</text>
</comment>
<evidence type="ECO:0000259" key="2">
    <source>
        <dbReference type="Pfam" id="PF13038"/>
    </source>
</evidence>
<accession>A0A917B1V0</accession>
<proteinExistence type="predicted"/>
<reference evidence="3" key="2">
    <citation type="submission" date="2020-09" db="EMBL/GenBank/DDBJ databases">
        <authorList>
            <person name="Sun Q."/>
            <person name="Zhou Y."/>
        </authorList>
    </citation>
    <scope>NUCLEOTIDE SEQUENCE</scope>
    <source>
        <strain evidence="3">CGMCC 1.12153</strain>
    </source>
</reference>
<evidence type="ECO:0000313" key="3">
    <source>
        <dbReference type="EMBL" id="GGF15444.1"/>
    </source>
</evidence>